<dbReference type="Proteomes" id="UP000520535">
    <property type="component" value="Unassembled WGS sequence"/>
</dbReference>
<evidence type="ECO:0000313" key="5">
    <source>
        <dbReference type="EMBL" id="NXS59773.1"/>
    </source>
</evidence>
<feature type="region of interest" description="Disordered" evidence="4">
    <location>
        <begin position="262"/>
        <end position="282"/>
    </location>
</feature>
<feature type="region of interest" description="Disordered" evidence="4">
    <location>
        <begin position="123"/>
        <end position="236"/>
    </location>
</feature>
<feature type="region of interest" description="Disordered" evidence="4">
    <location>
        <begin position="336"/>
        <end position="375"/>
    </location>
</feature>
<feature type="compositionally biased region" description="Acidic residues" evidence="4">
    <location>
        <begin position="187"/>
        <end position="196"/>
    </location>
</feature>
<dbReference type="InterPro" id="IPR024146">
    <property type="entry name" value="Claspin"/>
</dbReference>
<feature type="compositionally biased region" description="Polar residues" evidence="4">
    <location>
        <begin position="465"/>
        <end position="477"/>
    </location>
</feature>
<gene>
    <name evidence="5" type="primary">Clspn</name>
    <name evidence="5" type="ORF">BRALEP_R00257</name>
</gene>
<feature type="non-terminal residue" evidence="5">
    <location>
        <position position="1"/>
    </location>
</feature>
<reference evidence="5 6" key="1">
    <citation type="submission" date="2019-09" db="EMBL/GenBank/DDBJ databases">
        <title>Bird 10,000 Genomes (B10K) Project - Family phase.</title>
        <authorList>
            <person name="Zhang G."/>
        </authorList>
    </citation>
    <scope>NUCLEOTIDE SEQUENCE [LARGE SCALE GENOMIC DNA]</scope>
    <source>
        <strain evidence="5">B10K-DU-012-52</strain>
    </source>
</reference>
<dbReference type="GO" id="GO:0010997">
    <property type="term" value="F:anaphase-promoting complex binding"/>
    <property type="evidence" value="ECO:0007669"/>
    <property type="project" value="TreeGrafter"/>
</dbReference>
<evidence type="ECO:0000313" key="6">
    <source>
        <dbReference type="Proteomes" id="UP000520535"/>
    </source>
</evidence>
<keyword evidence="2" id="KW-0597">Phosphoprotein</keyword>
<dbReference type="EMBL" id="VYZX01022728">
    <property type="protein sequence ID" value="NXS59773.1"/>
    <property type="molecule type" value="Genomic_DNA"/>
</dbReference>
<organism evidence="5 6">
    <name type="scientific">Brachypteracias leptosomus</name>
    <name type="common">short-legged ground-roller</name>
    <dbReference type="NCBI Taxonomy" id="135165"/>
    <lineage>
        <taxon>Eukaryota</taxon>
        <taxon>Metazoa</taxon>
        <taxon>Chordata</taxon>
        <taxon>Craniata</taxon>
        <taxon>Vertebrata</taxon>
        <taxon>Euteleostomi</taxon>
        <taxon>Archelosauria</taxon>
        <taxon>Archosauria</taxon>
        <taxon>Dinosauria</taxon>
        <taxon>Saurischia</taxon>
        <taxon>Theropoda</taxon>
        <taxon>Coelurosauria</taxon>
        <taxon>Aves</taxon>
        <taxon>Neognathae</taxon>
        <taxon>Neoaves</taxon>
        <taxon>Telluraves</taxon>
        <taxon>Coraciimorphae</taxon>
        <taxon>Coraciiformes</taxon>
        <taxon>Brachypteraciidae</taxon>
        <taxon>Brachypteracias</taxon>
    </lineage>
</organism>
<evidence type="ECO:0000256" key="4">
    <source>
        <dbReference type="SAM" id="MobiDB-lite"/>
    </source>
</evidence>
<feature type="compositionally biased region" description="Basic and acidic residues" evidence="4">
    <location>
        <begin position="197"/>
        <end position="222"/>
    </location>
</feature>
<feature type="compositionally biased region" description="Low complexity" evidence="4">
    <location>
        <begin position="336"/>
        <end position="347"/>
    </location>
</feature>
<dbReference type="GO" id="GO:0033314">
    <property type="term" value="P:mitotic DNA replication checkpoint signaling"/>
    <property type="evidence" value="ECO:0007669"/>
    <property type="project" value="TreeGrafter"/>
</dbReference>
<keyword evidence="3" id="KW-0539">Nucleus</keyword>
<feature type="compositionally biased region" description="Polar residues" evidence="4">
    <location>
        <begin position="172"/>
        <end position="182"/>
    </location>
</feature>
<feature type="compositionally biased region" description="Acidic residues" evidence="4">
    <location>
        <begin position="141"/>
        <end position="165"/>
    </location>
</feature>
<comment type="subcellular location">
    <subcellularLocation>
        <location evidence="1">Nucleus</location>
    </subcellularLocation>
</comment>
<dbReference type="PANTHER" id="PTHR14396:SF10">
    <property type="entry name" value="CLASPIN"/>
    <property type="match status" value="1"/>
</dbReference>
<feature type="region of interest" description="Disordered" evidence="4">
    <location>
        <begin position="465"/>
        <end position="485"/>
    </location>
</feature>
<evidence type="ECO:0000256" key="1">
    <source>
        <dbReference type="ARBA" id="ARBA00004123"/>
    </source>
</evidence>
<comment type="caution">
    <text evidence="5">The sequence shown here is derived from an EMBL/GenBank/DDBJ whole genome shotgun (WGS) entry which is preliminary data.</text>
</comment>
<dbReference type="OrthoDB" id="5859781at2759"/>
<feature type="non-terminal residue" evidence="5">
    <location>
        <position position="528"/>
    </location>
</feature>
<protein>
    <submittedName>
        <fullName evidence="5">CLSPN protein</fullName>
    </submittedName>
</protein>
<proteinExistence type="predicted"/>
<keyword evidence="6" id="KW-1185">Reference proteome</keyword>
<dbReference type="PANTHER" id="PTHR14396">
    <property type="entry name" value="CLASPIN"/>
    <property type="match status" value="1"/>
</dbReference>
<evidence type="ECO:0000256" key="3">
    <source>
        <dbReference type="ARBA" id="ARBA00023242"/>
    </source>
</evidence>
<dbReference type="GO" id="GO:0007095">
    <property type="term" value="P:mitotic G2 DNA damage checkpoint signaling"/>
    <property type="evidence" value="ECO:0007669"/>
    <property type="project" value="TreeGrafter"/>
</dbReference>
<name>A0A7L2VNT7_9AVES</name>
<dbReference type="GO" id="GO:0005634">
    <property type="term" value="C:nucleus"/>
    <property type="evidence" value="ECO:0007669"/>
    <property type="project" value="UniProtKB-SubCell"/>
</dbReference>
<evidence type="ECO:0000256" key="2">
    <source>
        <dbReference type="ARBA" id="ARBA00022553"/>
    </source>
</evidence>
<dbReference type="AlphaFoldDB" id="A0A7L2VNT7"/>
<accession>A0A7L2VNT7</accession>
<sequence>PEKVRKSKLDKLRELGVDLSIKPRICSGNESFINLEESDSNKELEALKARFLKHTLKTSKPKAERTINMSIIRKETTSEGKEELKADVVPAVLAAESLDGAVHTKPGEKLQVLKAKLQEAMKLRRTEERQKRQALLKLDNEDLEEEEEEEEEMTDESEEEEEDNPEVCMQLSYVTQPLNSASPFLLDEAEEDNEDTEEKRVEDGDKETDKDSVDGEKLEKSVHCSSVPKPPSTESTLMLFKDSSSKMGYSLPDEKLEIEEAADKGPTKLEDDDSFSLPTLAKENSHNSSFELIGSMIPSYQPCNKQVSRGGNFVSAVGGFRSPSPGFFKTSFISSASKSSGKTSEPSLPIEDSQDLYNPSPEPKSLFPGPGESQFQFSLEDDTQSQLLDADGFLNVGQHRNKYQSSKQLPLASMDENAMDANMDELLDLCSGQFSSQAEPVPNTSSTKKQSMEELLNLCSGKFVSQSSPTWASSVSSKAEKDSDIEDPMAEALALCSGSFPTDRLEEEEQELGDFQLVADDNAFDSEE</sequence>
<feature type="region of interest" description="Disordered" evidence="4">
    <location>
        <begin position="502"/>
        <end position="528"/>
    </location>
</feature>